<accession>A0ABQ2JKL3</accession>
<keyword evidence="3" id="KW-1185">Reference proteome</keyword>
<dbReference type="Proteomes" id="UP000600080">
    <property type="component" value="Unassembled WGS sequence"/>
</dbReference>
<protein>
    <submittedName>
        <fullName evidence="2">Uncharacterized protein</fullName>
    </submittedName>
</protein>
<organism evidence="2 3">
    <name type="scientific">Streptomyces kronopolitis</name>
    <dbReference type="NCBI Taxonomy" id="1612435"/>
    <lineage>
        <taxon>Bacteria</taxon>
        <taxon>Bacillati</taxon>
        <taxon>Actinomycetota</taxon>
        <taxon>Actinomycetes</taxon>
        <taxon>Kitasatosporales</taxon>
        <taxon>Streptomycetaceae</taxon>
        <taxon>Streptomyces</taxon>
    </lineage>
</organism>
<feature type="compositionally biased region" description="Polar residues" evidence="1">
    <location>
        <begin position="61"/>
        <end position="70"/>
    </location>
</feature>
<evidence type="ECO:0000313" key="2">
    <source>
        <dbReference type="EMBL" id="GGN48246.1"/>
    </source>
</evidence>
<gene>
    <name evidence="2" type="ORF">GCM10012285_34990</name>
</gene>
<evidence type="ECO:0000256" key="1">
    <source>
        <dbReference type="SAM" id="MobiDB-lite"/>
    </source>
</evidence>
<evidence type="ECO:0000313" key="3">
    <source>
        <dbReference type="Proteomes" id="UP000600080"/>
    </source>
</evidence>
<comment type="caution">
    <text evidence="2">The sequence shown here is derived from an EMBL/GenBank/DDBJ whole genome shotgun (WGS) entry which is preliminary data.</text>
</comment>
<reference evidence="3" key="1">
    <citation type="journal article" date="2019" name="Int. J. Syst. Evol. Microbiol.">
        <title>The Global Catalogue of Microorganisms (GCM) 10K type strain sequencing project: providing services to taxonomists for standard genome sequencing and annotation.</title>
        <authorList>
            <consortium name="The Broad Institute Genomics Platform"/>
            <consortium name="The Broad Institute Genome Sequencing Center for Infectious Disease"/>
            <person name="Wu L."/>
            <person name="Ma J."/>
        </authorList>
    </citation>
    <scope>NUCLEOTIDE SEQUENCE [LARGE SCALE GENOMIC DNA]</scope>
    <source>
        <strain evidence="3">CGMCC 4.7323</strain>
    </source>
</reference>
<sequence length="117" mass="12095">MEPLEVGVAQSGVLAYEIVHGGHVLEPTGVGCSPGVCMDTAWAWTSENGLVQNAENTSVLPAQENGTRPQALSALTAPRPPIDRFPDGTAPLPHTGVPSARKRGPADVSSGLRCRTG</sequence>
<feature type="region of interest" description="Disordered" evidence="1">
    <location>
        <begin position="61"/>
        <end position="117"/>
    </location>
</feature>
<proteinExistence type="predicted"/>
<dbReference type="EMBL" id="BMND01000013">
    <property type="protein sequence ID" value="GGN48246.1"/>
    <property type="molecule type" value="Genomic_DNA"/>
</dbReference>
<name>A0ABQ2JKL3_9ACTN</name>